<sequence length="86" mass="9644">MTNLALPTYLVMNMKKKILFFLGVIVLLFQIPSSGQVDLGSLSSIDEVSEVIRDLNDAPQFERIPPGVEFCGYLLPIHSSKPQYIF</sequence>
<organism evidence="1">
    <name type="scientific">marine sediment metagenome</name>
    <dbReference type="NCBI Taxonomy" id="412755"/>
    <lineage>
        <taxon>unclassified sequences</taxon>
        <taxon>metagenomes</taxon>
        <taxon>ecological metagenomes</taxon>
    </lineage>
</organism>
<name>A0A0F9Q3M8_9ZZZZ</name>
<gene>
    <name evidence="1" type="ORF">LCGC14_0767140</name>
</gene>
<accession>A0A0F9Q3M8</accession>
<dbReference type="AlphaFoldDB" id="A0A0F9Q3M8"/>
<dbReference type="EMBL" id="LAZR01001922">
    <property type="protein sequence ID" value="KKN37084.1"/>
    <property type="molecule type" value="Genomic_DNA"/>
</dbReference>
<comment type="caution">
    <text evidence="1">The sequence shown here is derived from an EMBL/GenBank/DDBJ whole genome shotgun (WGS) entry which is preliminary data.</text>
</comment>
<evidence type="ECO:0000313" key="1">
    <source>
        <dbReference type="EMBL" id="KKN37084.1"/>
    </source>
</evidence>
<proteinExistence type="predicted"/>
<protein>
    <submittedName>
        <fullName evidence="1">Uncharacterized protein</fullName>
    </submittedName>
</protein>
<reference evidence="1" key="1">
    <citation type="journal article" date="2015" name="Nature">
        <title>Complex archaea that bridge the gap between prokaryotes and eukaryotes.</title>
        <authorList>
            <person name="Spang A."/>
            <person name="Saw J.H."/>
            <person name="Jorgensen S.L."/>
            <person name="Zaremba-Niedzwiedzka K."/>
            <person name="Martijn J."/>
            <person name="Lind A.E."/>
            <person name="van Eijk R."/>
            <person name="Schleper C."/>
            <person name="Guy L."/>
            <person name="Ettema T.J."/>
        </authorList>
    </citation>
    <scope>NUCLEOTIDE SEQUENCE</scope>
</reference>